<dbReference type="InterPro" id="IPR000537">
    <property type="entry name" value="UbiA_prenyltransferase"/>
</dbReference>
<evidence type="ECO:0000256" key="6">
    <source>
        <dbReference type="ARBA" id="ARBA00022692"/>
    </source>
</evidence>
<dbReference type="GO" id="GO:0048034">
    <property type="term" value="P:heme O biosynthetic process"/>
    <property type="evidence" value="ECO:0007669"/>
    <property type="project" value="UniProtKB-UniRule"/>
</dbReference>
<dbReference type="Gene3D" id="1.10.357.140">
    <property type="entry name" value="UbiA prenyltransferase"/>
    <property type="match status" value="1"/>
</dbReference>
<dbReference type="InterPro" id="IPR006369">
    <property type="entry name" value="Protohaem_IX_farnesylTrfase"/>
</dbReference>
<dbReference type="AlphaFoldDB" id="A0A3N1CS68"/>
<evidence type="ECO:0000256" key="7">
    <source>
        <dbReference type="ARBA" id="ARBA00022989"/>
    </source>
</evidence>
<dbReference type="HAMAP" id="MF_00154">
    <property type="entry name" value="CyoE_CtaB"/>
    <property type="match status" value="1"/>
</dbReference>
<evidence type="ECO:0000256" key="10">
    <source>
        <dbReference type="ARBA" id="ARBA00030253"/>
    </source>
</evidence>
<evidence type="ECO:0000313" key="16">
    <source>
        <dbReference type="Proteomes" id="UP000272400"/>
    </source>
</evidence>
<dbReference type="EMBL" id="RJKE01000001">
    <property type="protein sequence ID" value="ROO84160.1"/>
    <property type="molecule type" value="Genomic_DNA"/>
</dbReference>
<dbReference type="UniPathway" id="UPA00834">
    <property type="reaction ID" value="UER00712"/>
</dbReference>
<evidence type="ECO:0000256" key="9">
    <source>
        <dbReference type="ARBA" id="ARBA00023136"/>
    </source>
</evidence>
<dbReference type="GO" id="GO:0008495">
    <property type="term" value="F:protoheme IX farnesyltransferase activity"/>
    <property type="evidence" value="ECO:0007669"/>
    <property type="project" value="UniProtKB-UniRule"/>
</dbReference>
<comment type="pathway">
    <text evidence="2 14">Porphyrin-containing compound metabolism; heme O biosynthesis; heme O from protoheme: step 1/1.</text>
</comment>
<dbReference type="GO" id="GO:0005886">
    <property type="term" value="C:plasma membrane"/>
    <property type="evidence" value="ECO:0007669"/>
    <property type="project" value="UniProtKB-SubCell"/>
</dbReference>
<feature type="transmembrane region" description="Helical" evidence="14">
    <location>
        <begin position="152"/>
        <end position="171"/>
    </location>
</feature>
<dbReference type="EC" id="2.5.1.141" evidence="3 14"/>
<evidence type="ECO:0000256" key="8">
    <source>
        <dbReference type="ARBA" id="ARBA00023133"/>
    </source>
</evidence>
<evidence type="ECO:0000256" key="3">
    <source>
        <dbReference type="ARBA" id="ARBA00012292"/>
    </source>
</evidence>
<dbReference type="PANTHER" id="PTHR43448">
    <property type="entry name" value="PROTOHEME IX FARNESYLTRANSFERASE, MITOCHONDRIAL"/>
    <property type="match status" value="1"/>
</dbReference>
<feature type="transmembrane region" description="Helical" evidence="14">
    <location>
        <begin position="203"/>
        <end position="227"/>
    </location>
</feature>
<keyword evidence="5 14" id="KW-0808">Transferase</keyword>
<feature type="transmembrane region" description="Helical" evidence="14">
    <location>
        <begin position="312"/>
        <end position="333"/>
    </location>
</feature>
<dbReference type="RefSeq" id="WP_281280864.1">
    <property type="nucleotide sequence ID" value="NZ_RJKE01000001.1"/>
</dbReference>
<proteinExistence type="inferred from homology"/>
<sequence length="334" mass="36066">MTVLSNRADRVSGARSDVETVEVEAVEAASAQAVAQEAPLTLGAKVGAYVALTKPRVIELLLITTLPVMFLAAKGLPDLGLVLATLVWGFMSAGSANSINCYIDRDIDAKMRRTRRRPLARHQVSPVGALIFGASLGVISTVGFLLTVNALAAALSVFAILYYVFVYSMVLKRRTKQNIVWGGIAGCMPVLIGWAAVTGSLAATPFILFGVVFLWTPPHTWTLAMRYKEDYALAGVPMLPVVATPKRVVTECVIYTWATVACSLALWPAADLTPVYGVVALVLGAIFIIEAHRLLIRVNRGLTGALLRPMRFFHLSNTYLALLFTAVAIDFLFQ</sequence>
<name>A0A3N1CS68_9ACTN</name>
<protein>
    <recommendedName>
        <fullName evidence="11 14">Protoheme IX farnesyltransferase</fullName>
        <ecNumber evidence="3 14">2.5.1.141</ecNumber>
    </recommendedName>
    <alternativeName>
        <fullName evidence="12 14">Heme B farnesyltransferase</fullName>
    </alternativeName>
    <alternativeName>
        <fullName evidence="10 14">Heme O synthase</fullName>
    </alternativeName>
</protein>
<organism evidence="15 16">
    <name type="scientific">Actinocorallia herbida</name>
    <dbReference type="NCBI Taxonomy" id="58109"/>
    <lineage>
        <taxon>Bacteria</taxon>
        <taxon>Bacillati</taxon>
        <taxon>Actinomycetota</taxon>
        <taxon>Actinomycetes</taxon>
        <taxon>Streptosporangiales</taxon>
        <taxon>Thermomonosporaceae</taxon>
        <taxon>Actinocorallia</taxon>
    </lineage>
</organism>
<feature type="transmembrane region" description="Helical" evidence="14">
    <location>
        <begin position="178"/>
        <end position="197"/>
    </location>
</feature>
<dbReference type="Pfam" id="PF01040">
    <property type="entry name" value="UbiA"/>
    <property type="match status" value="1"/>
</dbReference>
<comment type="miscellaneous">
    <text evidence="14">Carbon 2 of the heme B porphyrin ring is defined according to the Fischer nomenclature.</text>
</comment>
<feature type="transmembrane region" description="Helical" evidence="14">
    <location>
        <begin position="248"/>
        <end position="267"/>
    </location>
</feature>
<keyword evidence="9 14" id="KW-0472">Membrane</keyword>
<feature type="transmembrane region" description="Helical" evidence="14">
    <location>
        <begin position="124"/>
        <end position="146"/>
    </location>
</feature>
<accession>A0A3N1CS68</accession>
<dbReference type="CDD" id="cd13957">
    <property type="entry name" value="PT_UbiA_Cox10"/>
    <property type="match status" value="1"/>
</dbReference>
<gene>
    <name evidence="14" type="primary">ctaB</name>
    <name evidence="15" type="ORF">EDD29_1677</name>
</gene>
<evidence type="ECO:0000256" key="5">
    <source>
        <dbReference type="ARBA" id="ARBA00022679"/>
    </source>
</evidence>
<evidence type="ECO:0000256" key="4">
    <source>
        <dbReference type="ARBA" id="ARBA00022475"/>
    </source>
</evidence>
<evidence type="ECO:0000256" key="14">
    <source>
        <dbReference type="HAMAP-Rule" id="MF_00154"/>
    </source>
</evidence>
<keyword evidence="6 14" id="KW-0812">Transmembrane</keyword>
<comment type="function">
    <text evidence="14">Converts heme B (protoheme IX) to heme O by substitution of the vinyl group on carbon 2 of heme B porphyrin ring with a hydroxyethyl farnesyl side group.</text>
</comment>
<comment type="catalytic activity">
    <reaction evidence="13 14">
        <text>heme b + (2E,6E)-farnesyl diphosphate + H2O = Fe(II)-heme o + diphosphate</text>
        <dbReference type="Rhea" id="RHEA:28070"/>
        <dbReference type="ChEBI" id="CHEBI:15377"/>
        <dbReference type="ChEBI" id="CHEBI:33019"/>
        <dbReference type="ChEBI" id="CHEBI:60344"/>
        <dbReference type="ChEBI" id="CHEBI:60530"/>
        <dbReference type="ChEBI" id="CHEBI:175763"/>
        <dbReference type="EC" id="2.5.1.141"/>
    </reaction>
</comment>
<keyword evidence="16" id="KW-1185">Reference proteome</keyword>
<dbReference type="NCBIfam" id="TIGR01473">
    <property type="entry name" value="cyoE_ctaB"/>
    <property type="match status" value="1"/>
</dbReference>
<reference evidence="15 16" key="1">
    <citation type="submission" date="2018-11" db="EMBL/GenBank/DDBJ databases">
        <title>Sequencing the genomes of 1000 actinobacteria strains.</title>
        <authorList>
            <person name="Klenk H.-P."/>
        </authorList>
    </citation>
    <scope>NUCLEOTIDE SEQUENCE [LARGE SCALE GENOMIC DNA]</scope>
    <source>
        <strain evidence="15 16">DSM 44254</strain>
    </source>
</reference>
<evidence type="ECO:0000256" key="12">
    <source>
        <dbReference type="ARBA" id="ARBA00042475"/>
    </source>
</evidence>
<dbReference type="InterPro" id="IPR044878">
    <property type="entry name" value="UbiA_sf"/>
</dbReference>
<feature type="transmembrane region" description="Helical" evidence="14">
    <location>
        <begin position="57"/>
        <end position="73"/>
    </location>
</feature>
<evidence type="ECO:0000313" key="15">
    <source>
        <dbReference type="EMBL" id="ROO84160.1"/>
    </source>
</evidence>
<dbReference type="Proteomes" id="UP000272400">
    <property type="component" value="Unassembled WGS sequence"/>
</dbReference>
<evidence type="ECO:0000256" key="11">
    <source>
        <dbReference type="ARBA" id="ARBA00040810"/>
    </source>
</evidence>
<evidence type="ECO:0000256" key="2">
    <source>
        <dbReference type="ARBA" id="ARBA00004919"/>
    </source>
</evidence>
<dbReference type="PANTHER" id="PTHR43448:SF7">
    <property type="entry name" value="4-HYDROXYBENZOATE SOLANESYLTRANSFERASE"/>
    <property type="match status" value="1"/>
</dbReference>
<feature type="transmembrane region" description="Helical" evidence="14">
    <location>
        <begin position="273"/>
        <end position="291"/>
    </location>
</feature>
<feature type="transmembrane region" description="Helical" evidence="14">
    <location>
        <begin position="79"/>
        <end position="103"/>
    </location>
</feature>
<comment type="similarity">
    <text evidence="14">Belongs to the UbiA prenyltransferase family. Protoheme IX farnesyltransferase subfamily.</text>
</comment>
<comment type="subcellular location">
    <subcellularLocation>
        <location evidence="1 14">Cell membrane</location>
        <topology evidence="1 14">Multi-pass membrane protein</topology>
    </subcellularLocation>
</comment>
<keyword evidence="7 14" id="KW-1133">Transmembrane helix</keyword>
<comment type="caution">
    <text evidence="15">The sequence shown here is derived from an EMBL/GenBank/DDBJ whole genome shotgun (WGS) entry which is preliminary data.</text>
</comment>
<dbReference type="NCBIfam" id="NF003349">
    <property type="entry name" value="PRK04375.1-2"/>
    <property type="match status" value="1"/>
</dbReference>
<evidence type="ECO:0000256" key="13">
    <source>
        <dbReference type="ARBA" id="ARBA00047690"/>
    </source>
</evidence>
<dbReference type="FunFam" id="1.10.357.140:FF:000001">
    <property type="entry name" value="Protoheme IX farnesyltransferase"/>
    <property type="match status" value="1"/>
</dbReference>
<keyword evidence="4 14" id="KW-1003">Cell membrane</keyword>
<keyword evidence="8 14" id="KW-0350">Heme biosynthesis</keyword>
<evidence type="ECO:0000256" key="1">
    <source>
        <dbReference type="ARBA" id="ARBA00004651"/>
    </source>
</evidence>